<feature type="transmembrane region" description="Helical" evidence="5">
    <location>
        <begin position="396"/>
        <end position="417"/>
    </location>
</feature>
<dbReference type="InterPro" id="IPR050768">
    <property type="entry name" value="UPF0353/GerABKA_families"/>
</dbReference>
<keyword evidence="3 4" id="KW-0472">Membrane</keyword>
<accession>A0ABU6KK25</accession>
<evidence type="ECO:0000313" key="7">
    <source>
        <dbReference type="Proteomes" id="UP001335737"/>
    </source>
</evidence>
<keyword evidence="5" id="KW-1133">Transmembrane helix</keyword>
<organism evidence="6 7">
    <name type="scientific">Virgibacillus tibetensis</name>
    <dbReference type="NCBI Taxonomy" id="3042313"/>
    <lineage>
        <taxon>Bacteria</taxon>
        <taxon>Bacillati</taxon>
        <taxon>Bacillota</taxon>
        <taxon>Bacilli</taxon>
        <taxon>Bacillales</taxon>
        <taxon>Bacillaceae</taxon>
        <taxon>Virgibacillus</taxon>
    </lineage>
</organism>
<protein>
    <submittedName>
        <fullName evidence="6">Spore germination protein</fullName>
    </submittedName>
</protein>
<comment type="caution">
    <text evidence="6">The sequence shown here is derived from an EMBL/GenBank/DDBJ whole genome shotgun (WGS) entry which is preliminary data.</text>
</comment>
<reference evidence="6 7" key="1">
    <citation type="journal article" date="2024" name="Int. J. Syst. Evol. Microbiol.">
        <title>Virgibacillus tibetensis sp. nov., isolated from salt lake on the Tibetan Plateau of China.</title>
        <authorList>
            <person name="Phurbu D."/>
            <person name="Liu Z.-X."/>
            <person name="Wang R."/>
            <person name="Zheng Y.-Y."/>
            <person name="Liu H.-C."/>
            <person name="Zhou Y.-G."/>
            <person name="Yu Y.-J."/>
            <person name="Li A.-H."/>
        </authorList>
    </citation>
    <scope>NUCLEOTIDE SEQUENCE [LARGE SCALE GENOMIC DNA]</scope>
    <source>
        <strain evidence="6 7">C22-A2</strain>
    </source>
</reference>
<keyword evidence="5" id="KW-0812">Transmembrane</keyword>
<gene>
    <name evidence="6" type="ORF">QGM71_19425</name>
</gene>
<evidence type="ECO:0000313" key="6">
    <source>
        <dbReference type="EMBL" id="MEC5425654.1"/>
    </source>
</evidence>
<keyword evidence="7" id="KW-1185">Reference proteome</keyword>
<name>A0ABU6KK25_9BACI</name>
<evidence type="ECO:0000256" key="1">
    <source>
        <dbReference type="ARBA" id="ARBA00004141"/>
    </source>
</evidence>
<dbReference type="EMBL" id="JARZFX010000017">
    <property type="protein sequence ID" value="MEC5425654.1"/>
    <property type="molecule type" value="Genomic_DNA"/>
</dbReference>
<evidence type="ECO:0000256" key="5">
    <source>
        <dbReference type="SAM" id="Phobius"/>
    </source>
</evidence>
<comment type="similarity">
    <text evidence="2 4">Belongs to the GerABKA family.</text>
</comment>
<feature type="transmembrane region" description="Helical" evidence="5">
    <location>
        <begin position="367"/>
        <end position="389"/>
    </location>
</feature>
<dbReference type="PIRSF" id="PIRSF005690">
    <property type="entry name" value="GerBA"/>
    <property type="match status" value="1"/>
</dbReference>
<sequence>MLNEPSDLVIHEFTIGNNKCAIAYIDGLTDKDMLHNNILKNLLIFGRKQDLPTSETDLFNEVQKGLLSISSIEEGKSLDELTIKLLSGSSVFYLDGIDNVLIMATKGWDSRSIEEPQSESLIRGSREGFVENLRTNMVLIRRQIRDPNLRFKTYEVGRRSKKSLILTYVDGIIHPDILNEVNRRLATIDMDDAPESGYIEQWIEDNFLSPFPQMENTERPDKVAAAVLQGKVAIILDGTPFVLIAPITLGNMLQSPEDYYERWSIGSLLRLLRYLAAFIAMFAPSLYIALVSYHQGMIPSELAFSIAATREGVPFPAFIEAILMGITMELLREAGARLPRSIGQTVGIVGGIVIGEAAVTAGVVSPVMVIIVALTAIASFTTPSYSIAISFRMIRFGFMVAAAVLGLYGIVLVYIMINIHIVNLKSIGVPYSTPFAPGFLEDWKDLILRAPVPMLTKRPRYMQTKDKRSANKGGRSS</sequence>
<dbReference type="Pfam" id="PF03323">
    <property type="entry name" value="GerA"/>
    <property type="match status" value="1"/>
</dbReference>
<comment type="subcellular location">
    <subcellularLocation>
        <location evidence="4">Cell membrane</location>
    </subcellularLocation>
    <subcellularLocation>
        <location evidence="1">Membrane</location>
        <topology evidence="1">Multi-pass membrane protein</topology>
    </subcellularLocation>
</comment>
<feature type="transmembrane region" description="Helical" evidence="5">
    <location>
        <begin position="271"/>
        <end position="293"/>
    </location>
</feature>
<dbReference type="PANTHER" id="PTHR22550">
    <property type="entry name" value="SPORE GERMINATION PROTEIN"/>
    <property type="match status" value="1"/>
</dbReference>
<dbReference type="PANTHER" id="PTHR22550:SF5">
    <property type="entry name" value="LEUCINE ZIPPER PROTEIN 4"/>
    <property type="match status" value="1"/>
</dbReference>
<proteinExistence type="inferred from homology"/>
<evidence type="ECO:0000256" key="2">
    <source>
        <dbReference type="ARBA" id="ARBA00005278"/>
    </source>
</evidence>
<evidence type="ECO:0000256" key="3">
    <source>
        <dbReference type="ARBA" id="ARBA00023136"/>
    </source>
</evidence>
<evidence type="ECO:0000256" key="4">
    <source>
        <dbReference type="PIRNR" id="PIRNR005690"/>
    </source>
</evidence>
<feature type="transmembrane region" description="Helical" evidence="5">
    <location>
        <begin position="343"/>
        <end position="361"/>
    </location>
</feature>
<dbReference type="InterPro" id="IPR004995">
    <property type="entry name" value="Spore_Ger"/>
</dbReference>
<dbReference type="Proteomes" id="UP001335737">
    <property type="component" value="Unassembled WGS sequence"/>
</dbReference>